<proteinExistence type="predicted"/>
<accession>A0AAV4XIH8</accession>
<name>A0AAV4XIH8_CAEEX</name>
<dbReference type="EMBL" id="BPLR01017678">
    <property type="protein sequence ID" value="GIY93558.1"/>
    <property type="molecule type" value="Genomic_DNA"/>
</dbReference>
<evidence type="ECO:0000313" key="1">
    <source>
        <dbReference type="EMBL" id="GIY93558.1"/>
    </source>
</evidence>
<comment type="caution">
    <text evidence="1">The sequence shown here is derived from an EMBL/GenBank/DDBJ whole genome shotgun (WGS) entry which is preliminary data.</text>
</comment>
<dbReference type="Proteomes" id="UP001054945">
    <property type="component" value="Unassembled WGS sequence"/>
</dbReference>
<gene>
    <name evidence="1" type="ORF">CEXT_279421</name>
</gene>
<protein>
    <submittedName>
        <fullName evidence="1">Uncharacterized protein</fullName>
    </submittedName>
</protein>
<sequence length="114" mass="13514">MHKENKCGIEGMHIKPEVPILQSNVTGAEIEWNVNIISYPNETVEKQFFSIYFLSFVTAIRYKNRIQTRQQNVRQQKDTNKKRYNEKKYDKKIDEIEIFPVGDFSGNKREMPGE</sequence>
<reference evidence="1 2" key="1">
    <citation type="submission" date="2021-06" db="EMBL/GenBank/DDBJ databases">
        <title>Caerostris extrusa draft genome.</title>
        <authorList>
            <person name="Kono N."/>
            <person name="Arakawa K."/>
        </authorList>
    </citation>
    <scope>NUCLEOTIDE SEQUENCE [LARGE SCALE GENOMIC DNA]</scope>
</reference>
<keyword evidence="2" id="KW-1185">Reference proteome</keyword>
<organism evidence="1 2">
    <name type="scientific">Caerostris extrusa</name>
    <name type="common">Bark spider</name>
    <name type="synonym">Caerostris bankana</name>
    <dbReference type="NCBI Taxonomy" id="172846"/>
    <lineage>
        <taxon>Eukaryota</taxon>
        <taxon>Metazoa</taxon>
        <taxon>Ecdysozoa</taxon>
        <taxon>Arthropoda</taxon>
        <taxon>Chelicerata</taxon>
        <taxon>Arachnida</taxon>
        <taxon>Araneae</taxon>
        <taxon>Araneomorphae</taxon>
        <taxon>Entelegynae</taxon>
        <taxon>Araneoidea</taxon>
        <taxon>Araneidae</taxon>
        <taxon>Caerostris</taxon>
    </lineage>
</organism>
<dbReference type="AlphaFoldDB" id="A0AAV4XIH8"/>
<evidence type="ECO:0000313" key="2">
    <source>
        <dbReference type="Proteomes" id="UP001054945"/>
    </source>
</evidence>